<feature type="transmembrane region" description="Helical" evidence="1">
    <location>
        <begin position="74"/>
        <end position="96"/>
    </location>
</feature>
<dbReference type="InterPro" id="IPR016064">
    <property type="entry name" value="NAD/diacylglycerol_kinase_sf"/>
</dbReference>
<evidence type="ECO:0000259" key="2">
    <source>
        <dbReference type="PROSITE" id="PS50146"/>
    </source>
</evidence>
<evidence type="ECO:0000313" key="4">
    <source>
        <dbReference type="Proteomes" id="UP001143347"/>
    </source>
</evidence>
<accession>A0A9X3D973</accession>
<feature type="transmembrane region" description="Helical" evidence="1">
    <location>
        <begin position="102"/>
        <end position="123"/>
    </location>
</feature>
<dbReference type="Gene3D" id="3.40.50.10330">
    <property type="entry name" value="Probable inorganic polyphosphate/atp-NAD kinase, domain 1"/>
    <property type="match status" value="1"/>
</dbReference>
<dbReference type="Proteomes" id="UP001143347">
    <property type="component" value="Unassembled WGS sequence"/>
</dbReference>
<feature type="transmembrane region" description="Helical" evidence="1">
    <location>
        <begin position="21"/>
        <end position="42"/>
    </location>
</feature>
<dbReference type="PROSITE" id="PS50146">
    <property type="entry name" value="DAGK"/>
    <property type="match status" value="1"/>
</dbReference>
<proteinExistence type="predicted"/>
<organism evidence="3 4">
    <name type="scientific">Gordonia aquimaris</name>
    <dbReference type="NCBI Taxonomy" id="2984863"/>
    <lineage>
        <taxon>Bacteria</taxon>
        <taxon>Bacillati</taxon>
        <taxon>Actinomycetota</taxon>
        <taxon>Actinomycetes</taxon>
        <taxon>Mycobacteriales</taxon>
        <taxon>Gordoniaceae</taxon>
        <taxon>Gordonia</taxon>
    </lineage>
</organism>
<keyword evidence="4" id="KW-1185">Reference proteome</keyword>
<dbReference type="AlphaFoldDB" id="A0A9X3D973"/>
<comment type="caution">
    <text evidence="3">The sequence shown here is derived from an EMBL/GenBank/DDBJ whole genome shotgun (WGS) entry which is preliminary data.</text>
</comment>
<keyword evidence="1" id="KW-0812">Transmembrane</keyword>
<keyword evidence="3" id="KW-0808">Transferase</keyword>
<keyword evidence="1" id="KW-0472">Membrane</keyword>
<dbReference type="Pfam" id="PF00781">
    <property type="entry name" value="DAGK_cat"/>
    <property type="match status" value="1"/>
</dbReference>
<protein>
    <submittedName>
        <fullName evidence="3">Diacylglycerol kinase family protein</fullName>
    </submittedName>
</protein>
<name>A0A9X3D973_9ACTN</name>
<evidence type="ECO:0000256" key="1">
    <source>
        <dbReference type="SAM" id="Phobius"/>
    </source>
</evidence>
<dbReference type="SUPFAM" id="SSF111331">
    <property type="entry name" value="NAD kinase/diacylglycerol kinase-like"/>
    <property type="match status" value="1"/>
</dbReference>
<dbReference type="Gene3D" id="2.60.200.40">
    <property type="match status" value="1"/>
</dbReference>
<gene>
    <name evidence="3" type="ORF">OSB52_24075</name>
</gene>
<reference evidence="3" key="1">
    <citation type="submission" date="2022-10" db="EMBL/GenBank/DDBJ databases">
        <title>WGS of marine actinomycetes from Thailand.</title>
        <authorList>
            <person name="Thawai C."/>
        </authorList>
    </citation>
    <scope>NUCLEOTIDE SEQUENCE</scope>
    <source>
        <strain evidence="3">SW21</strain>
    </source>
</reference>
<keyword evidence="1" id="KW-1133">Transmembrane helix</keyword>
<feature type="domain" description="DAGKc" evidence="2">
    <location>
        <begin position="137"/>
        <end position="264"/>
    </location>
</feature>
<feature type="transmembrane region" description="Helical" evidence="1">
    <location>
        <begin position="48"/>
        <end position="67"/>
    </location>
</feature>
<dbReference type="EMBL" id="JAPKFM010000045">
    <property type="protein sequence ID" value="MCX2967150.1"/>
    <property type="molecule type" value="Genomic_DNA"/>
</dbReference>
<evidence type="ECO:0000313" key="3">
    <source>
        <dbReference type="EMBL" id="MCX2967150.1"/>
    </source>
</evidence>
<dbReference type="InterPro" id="IPR001206">
    <property type="entry name" value="Diacylglycerol_kinase_cat_dom"/>
</dbReference>
<dbReference type="RefSeq" id="WP_266063850.1">
    <property type="nucleotide sequence ID" value="NZ_JAPKFM010000045.1"/>
</dbReference>
<dbReference type="InterPro" id="IPR017438">
    <property type="entry name" value="ATP-NAD_kinase_N"/>
</dbReference>
<keyword evidence="3" id="KW-0418">Kinase</keyword>
<sequence>MDEQRSQRSDLTHRPDLRHRAAALTALIGLVVFGVASLAFVIHSAPALVATVGGLGLAVGGAWWVVTERDRRRLWGMAAIVAGFVVMTWAMAHALIAADAMILRLLAAVGVLGVAVASARFALAADLHALDRRQQSHRPQRPVLICNPRSGDGKVERFGLRSAAAELGVETVELEPGDDLEQLAHDAVAAGADCLGMAGGDGSQAIVAAVAVEHDLPFVCISAGTRNHFALDLGLDRDDPRHTLRAFTDAVERRVDYGTVNGRLFVNNVSLGVYATIIAEESYRADKAQTAAAMLPDLLGPTARPFDLQFTAPSGRDVDGAFVILVSNNPYVASTSLDAATRRRMDTGALGVIAVSTSTAAEAARLMTRSALGLRKTSPFWHEFTAGSVEIRSRSGHAAAGIDGEAVDLTTPMTIRSHPRGLRLLVPADNEVIAARRQARDVNVRALVDMAAGRVPRL</sequence>
<dbReference type="GO" id="GO:0016301">
    <property type="term" value="F:kinase activity"/>
    <property type="evidence" value="ECO:0007669"/>
    <property type="project" value="UniProtKB-KW"/>
</dbReference>